<comment type="caution">
    <text evidence="1">The sequence shown here is derived from an EMBL/GenBank/DDBJ whole genome shotgun (WGS) entry which is preliminary data.</text>
</comment>
<protein>
    <submittedName>
        <fullName evidence="1">Uncharacterized protein</fullName>
    </submittedName>
</protein>
<dbReference type="EMBL" id="SWVK01000019">
    <property type="protein sequence ID" value="NFN36074.1"/>
    <property type="molecule type" value="Genomic_DNA"/>
</dbReference>
<dbReference type="EMBL" id="SWOV01000008">
    <property type="protein sequence ID" value="NFF87228.1"/>
    <property type="molecule type" value="Genomic_DNA"/>
</dbReference>
<accession>A0A0C2S6A8</accession>
<dbReference type="OrthoDB" id="1904586at2"/>
<dbReference type="Proteomes" id="UP000473681">
    <property type="component" value="Unassembled WGS sequence"/>
</dbReference>
<dbReference type="Proteomes" id="UP000472355">
    <property type="component" value="Unassembled WGS sequence"/>
</dbReference>
<reference evidence="5 6" key="2">
    <citation type="submission" date="2019-04" db="EMBL/GenBank/DDBJ databases">
        <title>Genome sequencing of Clostridium botulinum Groups I-IV and Clostridium butyricum.</title>
        <authorList>
            <person name="Brunt J."/>
            <person name="Van Vliet A.H.M."/>
            <person name="Stringer S.C."/>
            <person name="Carter A.T."/>
            <person name="Peck M.W."/>
        </authorList>
    </citation>
    <scope>NUCLEOTIDE SEQUENCE [LARGE SCALE GENOMIC DNA]</scope>
    <source>
        <strain evidence="2 6">1605</strain>
        <strain evidence="3 5">CB-K-33E</strain>
    </source>
</reference>
<evidence type="ECO:0000313" key="1">
    <source>
        <dbReference type="EMBL" id="NFA41596.1"/>
    </source>
</evidence>
<sequence length="134" mass="16299">MIVIKLEKNKKRQIIFKIKFTNGEENKLFFKRAIIEGKKIKGEFDYQVPLRFFIPIVKNINKEDILLDKDSILSYLEFSDVYDENYYYEIQATPNYMKKWREESCPEIYKVTINKENCNIEKEIIFNKPKVYFD</sequence>
<dbReference type="EMBL" id="SGKU01000005">
    <property type="protein sequence ID" value="NFA41596.1"/>
    <property type="molecule type" value="Genomic_DNA"/>
</dbReference>
<evidence type="ECO:0000313" key="3">
    <source>
        <dbReference type="EMBL" id="NFN36074.1"/>
    </source>
</evidence>
<dbReference type="Proteomes" id="UP000476820">
    <property type="component" value="Unassembled WGS sequence"/>
</dbReference>
<evidence type="ECO:0000313" key="4">
    <source>
        <dbReference type="Proteomes" id="UP000472355"/>
    </source>
</evidence>
<evidence type="ECO:0000313" key="2">
    <source>
        <dbReference type="EMBL" id="NFF87228.1"/>
    </source>
</evidence>
<dbReference type="RefSeq" id="WP_012449797.1">
    <property type="nucleotide sequence ID" value="NZ_CP010520.1"/>
</dbReference>
<evidence type="ECO:0000313" key="6">
    <source>
        <dbReference type="Proteomes" id="UP000476820"/>
    </source>
</evidence>
<dbReference type="AlphaFoldDB" id="A0A0C2S6A8"/>
<gene>
    <name evidence="1" type="ORF">EXM65_03115</name>
    <name evidence="2" type="ORF">FC774_04965</name>
    <name evidence="3" type="ORF">FDB51_13240</name>
</gene>
<name>A0A0C2S6A8_CLOBO</name>
<reference evidence="1 4" key="1">
    <citation type="submission" date="2019-02" db="EMBL/GenBank/DDBJ databases">
        <title>Genome sequencing of Clostridium botulinum clinical isolates.</title>
        <authorList>
            <person name="Brunt J."/>
            <person name="Van Vliet A.H.M."/>
            <person name="Stringer S.C."/>
            <person name="Grant K.A."/>
            <person name="Carter A.C."/>
            <person name="Peck M.W."/>
        </authorList>
    </citation>
    <scope>NUCLEOTIDE SEQUENCE [LARGE SCALE GENOMIC DNA]</scope>
    <source>
        <strain evidence="1 4">H113700579</strain>
    </source>
</reference>
<proteinExistence type="predicted"/>
<organism evidence="1 4">
    <name type="scientific">Clostridium botulinum</name>
    <dbReference type="NCBI Taxonomy" id="1491"/>
    <lineage>
        <taxon>Bacteria</taxon>
        <taxon>Bacillati</taxon>
        <taxon>Bacillota</taxon>
        <taxon>Clostridia</taxon>
        <taxon>Eubacteriales</taxon>
        <taxon>Clostridiaceae</taxon>
        <taxon>Clostridium</taxon>
    </lineage>
</organism>
<evidence type="ECO:0000313" key="5">
    <source>
        <dbReference type="Proteomes" id="UP000473681"/>
    </source>
</evidence>